<gene>
    <name evidence="8" type="ORF">ACJ73_02075</name>
</gene>
<protein>
    <recommendedName>
        <fullName evidence="10">Cytochrome P450</fullName>
    </recommendedName>
</protein>
<dbReference type="PANTHER" id="PTHR24305">
    <property type="entry name" value="CYTOCHROME P450"/>
    <property type="match status" value="1"/>
</dbReference>
<proteinExistence type="inferred from homology"/>
<dbReference type="InterPro" id="IPR050121">
    <property type="entry name" value="Cytochrome_P450_monoxygenase"/>
</dbReference>
<dbReference type="PANTHER" id="PTHR24305:SF29">
    <property type="entry name" value="BENZOATE-PARA-HYDROXYLASE"/>
    <property type="match status" value="1"/>
</dbReference>
<dbReference type="EMBL" id="LGTZ01000209">
    <property type="protein sequence ID" value="OJD26546.1"/>
    <property type="molecule type" value="Genomic_DNA"/>
</dbReference>
<evidence type="ECO:0000256" key="6">
    <source>
        <dbReference type="ARBA" id="ARBA00023004"/>
    </source>
</evidence>
<dbReference type="InterPro" id="IPR001128">
    <property type="entry name" value="Cyt_P450"/>
</dbReference>
<comment type="cofactor">
    <cofactor evidence="1">
        <name>heme</name>
        <dbReference type="ChEBI" id="CHEBI:30413"/>
    </cofactor>
</comment>
<keyword evidence="4" id="KW-0479">Metal-binding</keyword>
<dbReference type="OrthoDB" id="1470350at2759"/>
<evidence type="ECO:0000313" key="9">
    <source>
        <dbReference type="Proteomes" id="UP000242791"/>
    </source>
</evidence>
<dbReference type="Gene3D" id="1.10.630.10">
    <property type="entry name" value="Cytochrome P450"/>
    <property type="match status" value="1"/>
</dbReference>
<evidence type="ECO:0000256" key="7">
    <source>
        <dbReference type="ARBA" id="ARBA00023033"/>
    </source>
</evidence>
<keyword evidence="6" id="KW-0408">Iron</keyword>
<evidence type="ECO:0000256" key="3">
    <source>
        <dbReference type="ARBA" id="ARBA00022617"/>
    </source>
</evidence>
<dbReference type="InterPro" id="IPR036396">
    <property type="entry name" value="Cyt_P450_sf"/>
</dbReference>
<evidence type="ECO:0000256" key="5">
    <source>
        <dbReference type="ARBA" id="ARBA00023002"/>
    </source>
</evidence>
<dbReference type="VEuPathDB" id="FungiDB:ACJ73_02075"/>
<dbReference type="Proteomes" id="UP000242791">
    <property type="component" value="Unassembled WGS sequence"/>
</dbReference>
<evidence type="ECO:0000256" key="4">
    <source>
        <dbReference type="ARBA" id="ARBA00022723"/>
    </source>
</evidence>
<dbReference type="GO" id="GO:0020037">
    <property type="term" value="F:heme binding"/>
    <property type="evidence" value="ECO:0007669"/>
    <property type="project" value="InterPro"/>
</dbReference>
<keyword evidence="5" id="KW-0560">Oxidoreductase</keyword>
<dbReference type="GO" id="GO:0005506">
    <property type="term" value="F:iron ion binding"/>
    <property type="evidence" value="ECO:0007669"/>
    <property type="project" value="InterPro"/>
</dbReference>
<keyword evidence="7" id="KW-0503">Monooxygenase</keyword>
<reference evidence="8 9" key="1">
    <citation type="submission" date="2015-08" db="EMBL/GenBank/DDBJ databases">
        <title>Emmonsia species relationships and genome sequence.</title>
        <authorList>
            <person name="Cuomo C.A."/>
            <person name="Schwartz I.S."/>
            <person name="Kenyon C."/>
            <person name="De Hoog G.S."/>
            <person name="Govender N.P."/>
            <person name="Botha A."/>
            <person name="Moreno L."/>
            <person name="De Vries M."/>
            <person name="Munoz J.F."/>
            <person name="Stielow J.B."/>
        </authorList>
    </citation>
    <scope>NUCLEOTIDE SEQUENCE [LARGE SCALE GENOMIC DNA]</scope>
    <source>
        <strain evidence="8 9">EI222</strain>
    </source>
</reference>
<keyword evidence="9" id="KW-1185">Reference proteome</keyword>
<evidence type="ECO:0000256" key="1">
    <source>
        <dbReference type="ARBA" id="ARBA00001971"/>
    </source>
</evidence>
<evidence type="ECO:0008006" key="10">
    <source>
        <dbReference type="Google" id="ProtNLM"/>
    </source>
</evidence>
<dbReference type="AlphaFoldDB" id="A0A1J9QEK5"/>
<accession>A0A1J9QEK5</accession>
<sequence>MSLPLLGRHSQIYGLCINAGEEDDINPWTMLIRTTSCLGSDPDAIPIVYGHRNGFLKSFVCGWHPAVDTIAQNPKTGYASIDAIHWFNYLAFYIVGDLAFGTPFGMLEKGQDVAEVRKSPDGPPTLGPFLPDRFFRDGLEAVEELVGIAVARVSESFRPEATVNNTRVDLLARLMEGRDEAGAKLGREELTADALTQLIAGSHTTSNTACAMLYWVLTTPGVKAKLQQILDNIIPNDVKAPPYSMVKDIQYLSWVISETMRIHSTSSLGLPWLIPEGASPVRIHDRVFRPGTVLCVPSYTIHHSTKIWGPGAEEFVPTRWDPARELQL</sequence>
<evidence type="ECO:0000313" key="8">
    <source>
        <dbReference type="EMBL" id="OJD26546.1"/>
    </source>
</evidence>
<name>A0A1J9QEK5_9EURO</name>
<keyword evidence="3" id="KW-0349">Heme</keyword>
<dbReference type="SUPFAM" id="SSF48264">
    <property type="entry name" value="Cytochrome P450"/>
    <property type="match status" value="1"/>
</dbReference>
<dbReference type="Pfam" id="PF00067">
    <property type="entry name" value="p450"/>
    <property type="match status" value="1"/>
</dbReference>
<dbReference type="GO" id="GO:0004497">
    <property type="term" value="F:monooxygenase activity"/>
    <property type="evidence" value="ECO:0007669"/>
    <property type="project" value="UniProtKB-KW"/>
</dbReference>
<dbReference type="GO" id="GO:0016705">
    <property type="term" value="F:oxidoreductase activity, acting on paired donors, with incorporation or reduction of molecular oxygen"/>
    <property type="evidence" value="ECO:0007669"/>
    <property type="project" value="InterPro"/>
</dbReference>
<comment type="caution">
    <text evidence="8">The sequence shown here is derived from an EMBL/GenBank/DDBJ whole genome shotgun (WGS) entry which is preliminary data.</text>
</comment>
<organism evidence="8 9">
    <name type="scientific">Blastomyces percursus</name>
    <dbReference type="NCBI Taxonomy" id="1658174"/>
    <lineage>
        <taxon>Eukaryota</taxon>
        <taxon>Fungi</taxon>
        <taxon>Dikarya</taxon>
        <taxon>Ascomycota</taxon>
        <taxon>Pezizomycotina</taxon>
        <taxon>Eurotiomycetes</taxon>
        <taxon>Eurotiomycetidae</taxon>
        <taxon>Onygenales</taxon>
        <taxon>Ajellomycetaceae</taxon>
        <taxon>Blastomyces</taxon>
    </lineage>
</organism>
<evidence type="ECO:0000256" key="2">
    <source>
        <dbReference type="ARBA" id="ARBA00010617"/>
    </source>
</evidence>
<dbReference type="STRING" id="1658174.A0A1J9QEK5"/>
<comment type="similarity">
    <text evidence="2">Belongs to the cytochrome P450 family.</text>
</comment>